<name>A0AAV2T8X9_CALDB</name>
<evidence type="ECO:0000313" key="1">
    <source>
        <dbReference type="EMBL" id="CAL5133554.1"/>
    </source>
</evidence>
<dbReference type="AlphaFoldDB" id="A0AAV2T8X9"/>
<reference evidence="1" key="1">
    <citation type="submission" date="2024-06" db="EMBL/GenBank/DDBJ databases">
        <authorList>
            <person name="Liu X."/>
            <person name="Lenzi L."/>
            <person name="Haldenby T S."/>
            <person name="Uol C."/>
        </authorList>
    </citation>
    <scope>NUCLEOTIDE SEQUENCE</scope>
</reference>
<gene>
    <name evidence="1" type="ORF">CDAUBV1_LOCUS6824</name>
</gene>
<evidence type="ECO:0000313" key="2">
    <source>
        <dbReference type="Proteomes" id="UP001497525"/>
    </source>
</evidence>
<dbReference type="Proteomes" id="UP001497525">
    <property type="component" value="Unassembled WGS sequence"/>
</dbReference>
<dbReference type="EMBL" id="CAXLJL010000156">
    <property type="protein sequence ID" value="CAL5133554.1"/>
    <property type="molecule type" value="Genomic_DNA"/>
</dbReference>
<protein>
    <submittedName>
        <fullName evidence="1">Uncharacterized protein</fullName>
    </submittedName>
</protein>
<comment type="caution">
    <text evidence="1">The sequence shown here is derived from an EMBL/GenBank/DDBJ whole genome shotgun (WGS) entry which is preliminary data.</text>
</comment>
<accession>A0AAV2T8X9</accession>
<organism evidence="1 2">
    <name type="scientific">Calicophoron daubneyi</name>
    <name type="common">Rumen fluke</name>
    <name type="synonym">Paramphistomum daubneyi</name>
    <dbReference type="NCBI Taxonomy" id="300641"/>
    <lineage>
        <taxon>Eukaryota</taxon>
        <taxon>Metazoa</taxon>
        <taxon>Spiralia</taxon>
        <taxon>Lophotrochozoa</taxon>
        <taxon>Platyhelminthes</taxon>
        <taxon>Trematoda</taxon>
        <taxon>Digenea</taxon>
        <taxon>Plagiorchiida</taxon>
        <taxon>Pronocephalata</taxon>
        <taxon>Paramphistomoidea</taxon>
        <taxon>Paramphistomidae</taxon>
        <taxon>Calicophoron</taxon>
    </lineage>
</organism>
<sequence length="190" mass="21327">MISDPSRSTESRAVEAIVVVSERLGSRFKSVLGDCCAKVRRADPEWFDCLVDEATSELHRTCSTQLNDILQRYRLSAKAVLLENANENLCADSPWQPSRNPEFDIRAHILSVKESHLRKLSDGVESLRSELRPLLDELKGRKAAAREQFLRLQLMANEIHKLSNMLESTDNCCSANIKPASLLCATEKST</sequence>
<proteinExistence type="predicted"/>